<dbReference type="EMBL" id="HBUF01220947">
    <property type="protein sequence ID" value="CAG6669378.1"/>
    <property type="molecule type" value="Transcribed_RNA"/>
</dbReference>
<reference evidence="2" key="1">
    <citation type="submission" date="2021-05" db="EMBL/GenBank/DDBJ databases">
        <authorList>
            <person name="Alioto T."/>
            <person name="Alioto T."/>
            <person name="Gomez Garrido J."/>
        </authorList>
    </citation>
    <scope>NUCLEOTIDE SEQUENCE</scope>
</reference>
<keyword evidence="1" id="KW-0472">Membrane</keyword>
<feature type="transmembrane region" description="Helical" evidence="1">
    <location>
        <begin position="76"/>
        <end position="97"/>
    </location>
</feature>
<accession>A0A8D8WSB3</accession>
<proteinExistence type="predicted"/>
<protein>
    <submittedName>
        <fullName evidence="2">Uncharacterized protein</fullName>
    </submittedName>
</protein>
<name>A0A8D8WSB3_9HEMI</name>
<sequence length="100" mass="11912">MLSGKFWKKTTGQNDQTRGHFTHFNQFPCTYKSKAHIFERPFKGWSSLEALFSNAKVWEKQSLKSRRTLEGRLKKWIYKGQIIYCGSKLFILIPYFWGVK</sequence>
<evidence type="ECO:0000256" key="1">
    <source>
        <dbReference type="SAM" id="Phobius"/>
    </source>
</evidence>
<evidence type="ECO:0000313" key="2">
    <source>
        <dbReference type="EMBL" id="CAG6669378.1"/>
    </source>
</evidence>
<dbReference type="AlphaFoldDB" id="A0A8D8WSB3"/>
<organism evidence="2">
    <name type="scientific">Cacopsylla melanoneura</name>
    <dbReference type="NCBI Taxonomy" id="428564"/>
    <lineage>
        <taxon>Eukaryota</taxon>
        <taxon>Metazoa</taxon>
        <taxon>Ecdysozoa</taxon>
        <taxon>Arthropoda</taxon>
        <taxon>Hexapoda</taxon>
        <taxon>Insecta</taxon>
        <taxon>Pterygota</taxon>
        <taxon>Neoptera</taxon>
        <taxon>Paraneoptera</taxon>
        <taxon>Hemiptera</taxon>
        <taxon>Sternorrhyncha</taxon>
        <taxon>Psylloidea</taxon>
        <taxon>Psyllidae</taxon>
        <taxon>Psyllinae</taxon>
        <taxon>Cacopsylla</taxon>
    </lineage>
</organism>
<keyword evidence="1" id="KW-1133">Transmembrane helix</keyword>
<keyword evidence="1" id="KW-0812">Transmembrane</keyword>